<sequence length="278" mass="31702">MKRILLPTDFSDNSFEAIRYALLVFKEVECTFYLLNTYTPPVYSPEYVLFSPGQIGLGDIFRENSISQLEKLKSRLEKQYPNQKHKIVIRSALNSLLNEILETTESQNIDLVIMGTKGATGAKEILFGTNTVHVIKKSKCPVVAIPPHFEYVPPKEILFPTDYEVSYEKKKLTLLLEIVEHHKSTVHAMHVSTGYGLSDEQKKNRKQLEQLLGGKGLFYEVPNNEIIAAVNDFQAKANVNLLVMIQNKHTFLERLFIEPIIKKIGFHVNVPFMVVPQV</sequence>
<dbReference type="Pfam" id="PF00582">
    <property type="entry name" value="Usp"/>
    <property type="match status" value="1"/>
</dbReference>
<comment type="caution">
    <text evidence="3">The sequence shown here is derived from an EMBL/GenBank/DDBJ whole genome shotgun (WGS) entry which is preliminary data.</text>
</comment>
<protein>
    <submittedName>
        <fullName evidence="3">Universal stress protein</fullName>
    </submittedName>
</protein>
<dbReference type="Gene3D" id="3.40.50.620">
    <property type="entry name" value="HUPs"/>
    <property type="match status" value="2"/>
</dbReference>
<dbReference type="InterPro" id="IPR006016">
    <property type="entry name" value="UspA"/>
</dbReference>
<dbReference type="InterPro" id="IPR014729">
    <property type="entry name" value="Rossmann-like_a/b/a_fold"/>
</dbReference>
<evidence type="ECO:0000259" key="2">
    <source>
        <dbReference type="Pfam" id="PF00582"/>
    </source>
</evidence>
<organism evidence="3 4">
    <name type="scientific">Pelagihabitans pacificus</name>
    <dbReference type="NCBI Taxonomy" id="2696054"/>
    <lineage>
        <taxon>Bacteria</taxon>
        <taxon>Pseudomonadati</taxon>
        <taxon>Bacteroidota</taxon>
        <taxon>Flavobacteriia</taxon>
        <taxon>Flavobacteriales</taxon>
        <taxon>Flavobacteriaceae</taxon>
        <taxon>Pelagihabitans</taxon>
    </lineage>
</organism>
<dbReference type="RefSeq" id="WP_152574210.1">
    <property type="nucleotide sequence ID" value="NZ_VIKU02000002.1"/>
</dbReference>
<dbReference type="AlphaFoldDB" id="A0A967AUQ1"/>
<feature type="domain" description="UspA" evidence="2">
    <location>
        <begin position="1"/>
        <end position="146"/>
    </location>
</feature>
<comment type="similarity">
    <text evidence="1">Belongs to the universal stress protein A family.</text>
</comment>
<keyword evidence="4" id="KW-1185">Reference proteome</keyword>
<name>A0A967AUQ1_9FLAO</name>
<evidence type="ECO:0000313" key="4">
    <source>
        <dbReference type="Proteomes" id="UP000707206"/>
    </source>
</evidence>
<dbReference type="CDD" id="cd00293">
    <property type="entry name" value="USP-like"/>
    <property type="match status" value="1"/>
</dbReference>
<evidence type="ECO:0000313" key="3">
    <source>
        <dbReference type="EMBL" id="NHF59720.1"/>
    </source>
</evidence>
<dbReference type="PRINTS" id="PR01438">
    <property type="entry name" value="UNVRSLSTRESS"/>
</dbReference>
<dbReference type="EMBL" id="VIKU02000002">
    <property type="protein sequence ID" value="NHF59720.1"/>
    <property type="molecule type" value="Genomic_DNA"/>
</dbReference>
<accession>A0A967AUQ1</accession>
<dbReference type="SUPFAM" id="SSF52402">
    <property type="entry name" value="Adenine nucleotide alpha hydrolases-like"/>
    <property type="match status" value="2"/>
</dbReference>
<dbReference type="InterPro" id="IPR006015">
    <property type="entry name" value="Universal_stress_UspA"/>
</dbReference>
<gene>
    <name evidence="3" type="ORF">FK220_010230</name>
</gene>
<evidence type="ECO:0000256" key="1">
    <source>
        <dbReference type="ARBA" id="ARBA00008791"/>
    </source>
</evidence>
<reference evidence="3" key="2">
    <citation type="submission" date="2020-03" db="EMBL/GenBank/DDBJ databases">
        <title>Flavobacteriaceae bacterium strain TP-CH-4, a member of the family Flavobacteriaceae isolated from a deep-sea seamount.</title>
        <authorList>
            <person name="Zhang D.-C."/>
        </authorList>
    </citation>
    <scope>NUCLEOTIDE SEQUENCE</scope>
    <source>
        <strain evidence="3">TP-CH-4</strain>
    </source>
</reference>
<reference evidence="3" key="1">
    <citation type="submission" date="2019-07" db="EMBL/GenBank/DDBJ databases">
        <authorList>
            <person name="De-Chao Zhang Q."/>
        </authorList>
    </citation>
    <scope>NUCLEOTIDE SEQUENCE</scope>
    <source>
        <strain evidence="3">TP-CH-4</strain>
    </source>
</reference>
<proteinExistence type="inferred from homology"/>
<dbReference type="PANTHER" id="PTHR46268">
    <property type="entry name" value="STRESS RESPONSE PROTEIN NHAX"/>
    <property type="match status" value="1"/>
</dbReference>
<dbReference type="PANTHER" id="PTHR46268:SF6">
    <property type="entry name" value="UNIVERSAL STRESS PROTEIN UP12"/>
    <property type="match status" value="1"/>
</dbReference>
<dbReference type="Proteomes" id="UP000707206">
    <property type="component" value="Unassembled WGS sequence"/>
</dbReference>